<gene>
    <name evidence="1" type="ORF">H9X80_02535</name>
</gene>
<proteinExistence type="predicted"/>
<comment type="caution">
    <text evidence="1">The sequence shown here is derived from an EMBL/GenBank/DDBJ whole genome shotgun (WGS) entry which is preliminary data.</text>
</comment>
<dbReference type="EMBL" id="JACSNQ010000003">
    <property type="protein sequence ID" value="MBM6774428.1"/>
    <property type="molecule type" value="Genomic_DNA"/>
</dbReference>
<sequence>MLICVNKTSALALLRHVRATGELAHAQICGLPEPDPLPQRRWTARLIPHELLGLRDAPSPERRVCVAVPSQETRPLASFFSSTVYSTGLPPGSFLQLSDDLVIPCPELLFIELARVMHPAVHELLGYELCGTFARSPIDPRTGGVTHGLAPVTDVLRIGDYIDRCQGIAGMPAARRHLKNVRDNAWSAIEAVMALMVVRPVRDLGYGIEKITLNKRQGNPRALVQRGCMSSRVPDIVLDDLPVGFNYDGHDHLNLSSIIKSISNSTELRASLAQLRNKYVDDRKRDRELAAQGRVVMPVVAEDVFACGGLDTVVLEALMASERLGGPAAASVVEDGAWDHQVEQARQQLVWSLLPWEGGKSLGAF</sequence>
<evidence type="ECO:0000313" key="1">
    <source>
        <dbReference type="EMBL" id="MBM6774428.1"/>
    </source>
</evidence>
<organism evidence="1 2">
    <name type="scientific">Olsenella profusa</name>
    <dbReference type="NCBI Taxonomy" id="138595"/>
    <lineage>
        <taxon>Bacteria</taxon>
        <taxon>Bacillati</taxon>
        <taxon>Actinomycetota</taxon>
        <taxon>Coriobacteriia</taxon>
        <taxon>Coriobacteriales</taxon>
        <taxon>Atopobiaceae</taxon>
        <taxon>Olsenella</taxon>
    </lineage>
</organism>
<protein>
    <submittedName>
        <fullName evidence="1">Uncharacterized protein</fullName>
    </submittedName>
</protein>
<accession>A0ABS2F1F8</accession>
<name>A0ABS2F1F8_9ACTN</name>
<keyword evidence="2" id="KW-1185">Reference proteome</keyword>
<dbReference type="Proteomes" id="UP000712527">
    <property type="component" value="Unassembled WGS sequence"/>
</dbReference>
<evidence type="ECO:0000313" key="2">
    <source>
        <dbReference type="Proteomes" id="UP000712527"/>
    </source>
</evidence>
<reference evidence="1 2" key="1">
    <citation type="journal article" date="2021" name="Sci. Rep.">
        <title>The distribution of antibiotic resistance genes in chicken gut microbiota commensals.</title>
        <authorList>
            <person name="Juricova H."/>
            <person name="Matiasovicova J."/>
            <person name="Kubasova T."/>
            <person name="Cejkova D."/>
            <person name="Rychlik I."/>
        </authorList>
    </citation>
    <scope>NUCLEOTIDE SEQUENCE [LARGE SCALE GENOMIC DNA]</scope>
    <source>
        <strain evidence="1 2">An794</strain>
    </source>
</reference>
<dbReference type="RefSeq" id="WP_204792789.1">
    <property type="nucleotide sequence ID" value="NZ_JACSNQ010000003.1"/>
</dbReference>